<reference evidence="2 3" key="1">
    <citation type="submission" date="2019-01" db="EMBL/GenBank/DDBJ databases">
        <title>Draft genome assembly of Photorhabdus luminescens subsp. sonorensis Caborca.</title>
        <authorList>
            <person name="Duong D.A."/>
            <person name="Espinosa-Artiles P."/>
            <person name="Orozco R.A."/>
            <person name="Molnar I."/>
            <person name="Stock P."/>
        </authorList>
    </citation>
    <scope>NUCLEOTIDE SEQUENCE [LARGE SCALE GENOMIC DNA]</scope>
    <source>
        <strain evidence="2 3">Caborca</strain>
    </source>
</reference>
<dbReference type="Pfam" id="PF02498">
    <property type="entry name" value="Bro-N"/>
    <property type="match status" value="1"/>
</dbReference>
<evidence type="ECO:0000313" key="2">
    <source>
        <dbReference type="EMBL" id="TNH43675.1"/>
    </source>
</evidence>
<dbReference type="AlphaFoldDB" id="A0A5C4RIR3"/>
<feature type="domain" description="Bro-N" evidence="1">
    <location>
        <begin position="15"/>
        <end position="54"/>
    </location>
</feature>
<sequence>MASLSVTPFIFKNQQVRTLIKNGNLWFVAQDVCDALKIINSREAIAKLDDEKGCSFK</sequence>
<dbReference type="EMBL" id="SBIJ01000013">
    <property type="protein sequence ID" value="TNH43675.1"/>
    <property type="molecule type" value="Genomic_DNA"/>
</dbReference>
<organism evidence="2 3">
    <name type="scientific">Photorhabdus luminescens subsp. sonorensis</name>
    <dbReference type="NCBI Taxonomy" id="1173677"/>
    <lineage>
        <taxon>Bacteria</taxon>
        <taxon>Pseudomonadati</taxon>
        <taxon>Pseudomonadota</taxon>
        <taxon>Gammaproteobacteria</taxon>
        <taxon>Enterobacterales</taxon>
        <taxon>Morganellaceae</taxon>
        <taxon>Photorhabdus</taxon>
    </lineage>
</organism>
<dbReference type="InterPro" id="IPR003497">
    <property type="entry name" value="BRO_N_domain"/>
</dbReference>
<dbReference type="RefSeq" id="WP_139655571.1">
    <property type="nucleotide sequence ID" value="NZ_CAWOQH010000035.1"/>
</dbReference>
<accession>A0A5C4RIR3</accession>
<gene>
    <name evidence="2" type="ORF">EP164_10085</name>
</gene>
<dbReference type="Proteomes" id="UP000307592">
    <property type="component" value="Unassembled WGS sequence"/>
</dbReference>
<proteinExistence type="predicted"/>
<protein>
    <recommendedName>
        <fullName evidence="1">Bro-N domain-containing protein</fullName>
    </recommendedName>
</protein>
<comment type="caution">
    <text evidence="2">The sequence shown here is derived from an EMBL/GenBank/DDBJ whole genome shotgun (WGS) entry which is preliminary data.</text>
</comment>
<evidence type="ECO:0000313" key="3">
    <source>
        <dbReference type="Proteomes" id="UP000307592"/>
    </source>
</evidence>
<evidence type="ECO:0000259" key="1">
    <source>
        <dbReference type="Pfam" id="PF02498"/>
    </source>
</evidence>
<name>A0A5C4RIR3_PHOLU</name>